<feature type="region of interest" description="Disordered" evidence="1">
    <location>
        <begin position="161"/>
        <end position="186"/>
    </location>
</feature>
<feature type="compositionally biased region" description="Low complexity" evidence="1">
    <location>
        <begin position="174"/>
        <end position="183"/>
    </location>
</feature>
<evidence type="ECO:0000313" key="4">
    <source>
        <dbReference type="Proteomes" id="UP001234178"/>
    </source>
</evidence>
<proteinExistence type="predicted"/>
<reference evidence="3 4" key="1">
    <citation type="journal article" date="2023" name="Nucleic Acids Res.">
        <title>The hologenome of Daphnia magna reveals possible DNA methylation and microbiome-mediated evolution of the host genome.</title>
        <authorList>
            <person name="Chaturvedi A."/>
            <person name="Li X."/>
            <person name="Dhandapani V."/>
            <person name="Marshall H."/>
            <person name="Kissane S."/>
            <person name="Cuenca-Cambronero M."/>
            <person name="Asole G."/>
            <person name="Calvet F."/>
            <person name="Ruiz-Romero M."/>
            <person name="Marangio P."/>
            <person name="Guigo R."/>
            <person name="Rago D."/>
            <person name="Mirbahai L."/>
            <person name="Eastwood N."/>
            <person name="Colbourne J.K."/>
            <person name="Zhou J."/>
            <person name="Mallon E."/>
            <person name="Orsini L."/>
        </authorList>
    </citation>
    <scope>NUCLEOTIDE SEQUENCE [LARGE SCALE GENOMIC DNA]</scope>
    <source>
        <strain evidence="3">LRV0_1</strain>
    </source>
</reference>
<accession>A0ABR0B872</accession>
<protein>
    <submittedName>
        <fullName evidence="3">Uncharacterized protein</fullName>
    </submittedName>
</protein>
<gene>
    <name evidence="3" type="ORF">OUZ56_029890</name>
</gene>
<keyword evidence="2" id="KW-1133">Transmembrane helix</keyword>
<dbReference type="EMBL" id="JAOYFB010000040">
    <property type="protein sequence ID" value="KAK4037864.1"/>
    <property type="molecule type" value="Genomic_DNA"/>
</dbReference>
<keyword evidence="4" id="KW-1185">Reference proteome</keyword>
<comment type="caution">
    <text evidence="3">The sequence shown here is derived from an EMBL/GenBank/DDBJ whole genome shotgun (WGS) entry which is preliminary data.</text>
</comment>
<evidence type="ECO:0000313" key="3">
    <source>
        <dbReference type="EMBL" id="KAK4037864.1"/>
    </source>
</evidence>
<keyword evidence="2" id="KW-0812">Transmembrane</keyword>
<name>A0ABR0B872_9CRUS</name>
<keyword evidence="2" id="KW-0472">Membrane</keyword>
<feature type="compositionally biased region" description="Basic and acidic residues" evidence="1">
    <location>
        <begin position="9"/>
        <end position="22"/>
    </location>
</feature>
<evidence type="ECO:0000256" key="1">
    <source>
        <dbReference type="SAM" id="MobiDB-lite"/>
    </source>
</evidence>
<feature type="region of interest" description="Disordered" evidence="1">
    <location>
        <begin position="1"/>
        <end position="22"/>
    </location>
</feature>
<evidence type="ECO:0000256" key="2">
    <source>
        <dbReference type="SAM" id="Phobius"/>
    </source>
</evidence>
<organism evidence="3 4">
    <name type="scientific">Daphnia magna</name>
    <dbReference type="NCBI Taxonomy" id="35525"/>
    <lineage>
        <taxon>Eukaryota</taxon>
        <taxon>Metazoa</taxon>
        <taxon>Ecdysozoa</taxon>
        <taxon>Arthropoda</taxon>
        <taxon>Crustacea</taxon>
        <taxon>Branchiopoda</taxon>
        <taxon>Diplostraca</taxon>
        <taxon>Cladocera</taxon>
        <taxon>Anomopoda</taxon>
        <taxon>Daphniidae</taxon>
        <taxon>Daphnia</taxon>
    </lineage>
</organism>
<dbReference type="Proteomes" id="UP001234178">
    <property type="component" value="Unassembled WGS sequence"/>
</dbReference>
<sequence length="302" mass="34802">MLTISTHTPGRDKSTSTSSKKDFQIMLPSEKTNDQPSKTQSQDILSYNLYNAEKTQQPLTTMVRDRAVYELTRLKTIERNYQGLKASIKQSRNKRGLVDGGGKILNWLFGLSSTEELDKVKKTISRQTIHRDDGHCPRPRDLYNTDQFYQQGQFQKGYPPTIDYKDHPTPPRPKTTQTTTTTTTDHHTRRYIDTAHRISHGLHQQPSARIDNRHGTNGPWYQMDGLSDLEHARFNIDNTQTYSRYPWEWIGILILYMFGTGVAIAADRTKTANRQQKIVAQIQALEHRLLLHEQTTSSDETE</sequence>
<feature type="transmembrane region" description="Helical" evidence="2">
    <location>
        <begin position="247"/>
        <end position="266"/>
    </location>
</feature>